<sequence>MTAKRPRARPIEALALVLILSLFAFAAALHSVHHLGHLNQATKCGVASASAHLAGTAVESVAIEKPALLLEIIPGALFTDPSIACLAPVQGRAPPSFTA</sequence>
<organism evidence="1 2">
    <name type="scientific">Candidatus Methylomirabilis limnetica</name>
    <dbReference type="NCBI Taxonomy" id="2033718"/>
    <lineage>
        <taxon>Bacteria</taxon>
        <taxon>Candidatus Methylomirabilota</taxon>
        <taxon>Candidatus Methylomirabilia</taxon>
        <taxon>Candidatus Methylomirabilales</taxon>
        <taxon>Candidatus Methylomirabilaceae</taxon>
        <taxon>Candidatus Methylomirabilis</taxon>
    </lineage>
</organism>
<comment type="caution">
    <text evidence="1">The sequence shown here is derived from an EMBL/GenBank/DDBJ whole genome shotgun (WGS) entry which is preliminary data.</text>
</comment>
<proteinExistence type="predicted"/>
<evidence type="ECO:0000313" key="1">
    <source>
        <dbReference type="EMBL" id="PTL36485.1"/>
    </source>
</evidence>
<dbReference type="AlphaFoldDB" id="A0A2T4TZE2"/>
<dbReference type="EMBL" id="NVQC01000015">
    <property type="protein sequence ID" value="PTL36485.1"/>
    <property type="molecule type" value="Genomic_DNA"/>
</dbReference>
<accession>A0A2T4TZE2</accession>
<dbReference type="Proteomes" id="UP000241436">
    <property type="component" value="Unassembled WGS sequence"/>
</dbReference>
<evidence type="ECO:0000313" key="2">
    <source>
        <dbReference type="Proteomes" id="UP000241436"/>
    </source>
</evidence>
<reference evidence="2" key="2">
    <citation type="journal article" date="2018" name="Environ. Microbiol.">
        <title>Bloom of a denitrifying methanotroph, 'Candidatus Methylomirabilis limnetica', in a deep stratified lake.</title>
        <authorList>
            <person name="Graf J.S."/>
            <person name="Mayr M.J."/>
            <person name="Marchant H.K."/>
            <person name="Tienken D."/>
            <person name="Hach P.F."/>
            <person name="Brand A."/>
            <person name="Schubert C.J."/>
            <person name="Kuypers M.M."/>
            <person name="Milucka J."/>
        </authorList>
    </citation>
    <scope>NUCLEOTIDE SEQUENCE [LARGE SCALE GENOMIC DNA]</scope>
    <source>
        <strain evidence="2">Zug</strain>
    </source>
</reference>
<gene>
    <name evidence="1" type="ORF">CLG94_03750</name>
</gene>
<protein>
    <submittedName>
        <fullName evidence="1">Uncharacterized protein</fullName>
    </submittedName>
</protein>
<reference evidence="1 2" key="1">
    <citation type="submission" date="2017-09" db="EMBL/GenBank/DDBJ databases">
        <title>Bloom of a denitrifying methanotroph, Candidatus Methylomirabilis limnetica, in a deep stratified lake.</title>
        <authorList>
            <person name="Graf J.S."/>
            <person name="Marchant H.K."/>
            <person name="Tienken D."/>
            <person name="Hach P.F."/>
            <person name="Brand A."/>
            <person name="Schubert C.J."/>
            <person name="Kuypers M.M."/>
            <person name="Milucka J."/>
        </authorList>
    </citation>
    <scope>NUCLEOTIDE SEQUENCE [LARGE SCALE GENOMIC DNA]</scope>
    <source>
        <strain evidence="1 2">Zug</strain>
    </source>
</reference>
<name>A0A2T4TZE2_9BACT</name>
<dbReference type="RefSeq" id="WP_107561555.1">
    <property type="nucleotide sequence ID" value="NZ_NVQC01000015.1"/>
</dbReference>
<keyword evidence="2" id="KW-1185">Reference proteome</keyword>